<dbReference type="InterPro" id="IPR008949">
    <property type="entry name" value="Isoprenoid_synthase_dom_sf"/>
</dbReference>
<keyword evidence="2 5" id="KW-0808">Transferase</keyword>
<dbReference type="PANTHER" id="PTHR12001">
    <property type="entry name" value="GERANYLGERANYL PYROPHOSPHATE SYNTHASE"/>
    <property type="match status" value="1"/>
</dbReference>
<evidence type="ECO:0000256" key="1">
    <source>
        <dbReference type="ARBA" id="ARBA00012382"/>
    </source>
</evidence>
<gene>
    <name evidence="7" type="ORF">GQ43DRAFT_485163</name>
</gene>
<dbReference type="InterPro" id="IPR000092">
    <property type="entry name" value="Polyprenyl_synt"/>
</dbReference>
<evidence type="ECO:0000256" key="3">
    <source>
        <dbReference type="ARBA" id="ARBA00022723"/>
    </source>
</evidence>
<dbReference type="GO" id="GO:0008299">
    <property type="term" value="P:isoprenoid biosynthetic process"/>
    <property type="evidence" value="ECO:0007669"/>
    <property type="project" value="InterPro"/>
</dbReference>
<accession>A0A9P4MTJ0</accession>
<dbReference type="OrthoDB" id="6921389at2759"/>
<keyword evidence="3" id="KW-0479">Metal-binding</keyword>
<dbReference type="SUPFAM" id="SSF48576">
    <property type="entry name" value="Terpenoid synthases"/>
    <property type="match status" value="1"/>
</dbReference>
<dbReference type="Gene3D" id="1.10.600.10">
    <property type="entry name" value="Farnesyl Diphosphate Synthase"/>
    <property type="match status" value="1"/>
</dbReference>
<dbReference type="Proteomes" id="UP000799536">
    <property type="component" value="Unassembled WGS sequence"/>
</dbReference>
<evidence type="ECO:0000313" key="7">
    <source>
        <dbReference type="EMBL" id="KAF2196175.1"/>
    </source>
</evidence>
<comment type="similarity">
    <text evidence="5">Belongs to the FPP/GGPP synthase family.</text>
</comment>
<organism evidence="7 8">
    <name type="scientific">Delitschia confertaspora ATCC 74209</name>
    <dbReference type="NCBI Taxonomy" id="1513339"/>
    <lineage>
        <taxon>Eukaryota</taxon>
        <taxon>Fungi</taxon>
        <taxon>Dikarya</taxon>
        <taxon>Ascomycota</taxon>
        <taxon>Pezizomycotina</taxon>
        <taxon>Dothideomycetes</taxon>
        <taxon>Pleosporomycetidae</taxon>
        <taxon>Pleosporales</taxon>
        <taxon>Delitschiaceae</taxon>
        <taxon>Delitschia</taxon>
    </lineage>
</organism>
<dbReference type="Pfam" id="PF00348">
    <property type="entry name" value="polyprenyl_synt"/>
    <property type="match status" value="1"/>
</dbReference>
<dbReference type="CDD" id="cd00685">
    <property type="entry name" value="Trans_IPPS_HT"/>
    <property type="match status" value="1"/>
</dbReference>
<keyword evidence="4" id="KW-0460">Magnesium</keyword>
<dbReference type="GO" id="GO:0043386">
    <property type="term" value="P:mycotoxin biosynthetic process"/>
    <property type="evidence" value="ECO:0007669"/>
    <property type="project" value="UniProtKB-ARBA"/>
</dbReference>
<keyword evidence="8" id="KW-1185">Reference proteome</keyword>
<dbReference type="PROSITE" id="PS00723">
    <property type="entry name" value="POLYPRENYL_SYNTHASE_1"/>
    <property type="match status" value="1"/>
</dbReference>
<dbReference type="EMBL" id="ML994455">
    <property type="protein sequence ID" value="KAF2196175.1"/>
    <property type="molecule type" value="Genomic_DNA"/>
</dbReference>
<evidence type="ECO:0000256" key="4">
    <source>
        <dbReference type="ARBA" id="ARBA00022842"/>
    </source>
</evidence>
<name>A0A9P4MTJ0_9PLEO</name>
<dbReference type="EC" id="2.5.1.29" evidence="1"/>
<feature type="region of interest" description="Disordered" evidence="6">
    <location>
        <begin position="1"/>
        <end position="21"/>
    </location>
</feature>
<dbReference type="GO" id="GO:0046872">
    <property type="term" value="F:metal ion binding"/>
    <property type="evidence" value="ECO:0007669"/>
    <property type="project" value="UniProtKB-KW"/>
</dbReference>
<sequence>MGSDNFQSPNAIPPRTSSCGLINGVKQPASVLRPLSEIDWMAQSKKHKSTHSTSNIMAPHSLDAMAQQVNNGSGYNTATMVPSPPGPSHGMGDALIYGKTVWTEEKEKILLGPYNYLYGHPGKDIRSQAIAAFNRWLRVPSGSLEVITRVVGMLHTASLLVDDVEDSSVLRRGIPVANRIFGVAQTINSANYVYFVALRELSQLRNSKMIEIFTEEMVNLHRGQGMDLYWRDSLTCPSEADYLEMVGNKTGGLFRLAIKLMQADSAVNIDCTPLVSTIGLLFQILDDHLNLSPTSGYSDLKGICEDLTEGKFSFPVIHAIRADPSNQILINILKQKTQDDEVKRFAIKYMEEKGSFEYSRNVIAELRAKAVELVGQIEGVLGEEGREGGLAIRAVLDKFVLR</sequence>
<comment type="caution">
    <text evidence="7">The sequence shown here is derived from an EMBL/GenBank/DDBJ whole genome shotgun (WGS) entry which is preliminary data.</text>
</comment>
<protein>
    <recommendedName>
        <fullName evidence="1">geranylgeranyl diphosphate synthase</fullName>
        <ecNumber evidence="1">2.5.1.29</ecNumber>
    </recommendedName>
</protein>
<dbReference type="AlphaFoldDB" id="A0A9P4MTJ0"/>
<feature type="compositionally biased region" description="Polar residues" evidence="6">
    <location>
        <begin position="1"/>
        <end position="20"/>
    </location>
</feature>
<dbReference type="PANTHER" id="PTHR12001:SF44">
    <property type="entry name" value="GERANYLGERANYL PYROPHOSPHATE SYNTHASE"/>
    <property type="match status" value="1"/>
</dbReference>
<proteinExistence type="inferred from homology"/>
<evidence type="ECO:0000256" key="6">
    <source>
        <dbReference type="SAM" id="MobiDB-lite"/>
    </source>
</evidence>
<dbReference type="SFLD" id="SFLDS00005">
    <property type="entry name" value="Isoprenoid_Synthase_Type_I"/>
    <property type="match status" value="1"/>
</dbReference>
<evidence type="ECO:0000256" key="2">
    <source>
        <dbReference type="ARBA" id="ARBA00022679"/>
    </source>
</evidence>
<dbReference type="GO" id="GO:0046165">
    <property type="term" value="P:alcohol biosynthetic process"/>
    <property type="evidence" value="ECO:0007669"/>
    <property type="project" value="UniProtKB-ARBA"/>
</dbReference>
<evidence type="ECO:0000313" key="8">
    <source>
        <dbReference type="Proteomes" id="UP000799536"/>
    </source>
</evidence>
<evidence type="ECO:0000256" key="5">
    <source>
        <dbReference type="RuleBase" id="RU004466"/>
    </source>
</evidence>
<dbReference type="InterPro" id="IPR033749">
    <property type="entry name" value="Polyprenyl_synt_CS"/>
</dbReference>
<dbReference type="GO" id="GO:0004311">
    <property type="term" value="F:geranylgeranyl diphosphate synthase activity"/>
    <property type="evidence" value="ECO:0007669"/>
    <property type="project" value="UniProtKB-EC"/>
</dbReference>
<reference evidence="7" key="1">
    <citation type="journal article" date="2020" name="Stud. Mycol.">
        <title>101 Dothideomycetes genomes: a test case for predicting lifestyles and emergence of pathogens.</title>
        <authorList>
            <person name="Haridas S."/>
            <person name="Albert R."/>
            <person name="Binder M."/>
            <person name="Bloem J."/>
            <person name="Labutti K."/>
            <person name="Salamov A."/>
            <person name="Andreopoulos B."/>
            <person name="Baker S."/>
            <person name="Barry K."/>
            <person name="Bills G."/>
            <person name="Bluhm B."/>
            <person name="Cannon C."/>
            <person name="Castanera R."/>
            <person name="Culley D."/>
            <person name="Daum C."/>
            <person name="Ezra D."/>
            <person name="Gonzalez J."/>
            <person name="Henrissat B."/>
            <person name="Kuo A."/>
            <person name="Liang C."/>
            <person name="Lipzen A."/>
            <person name="Lutzoni F."/>
            <person name="Magnuson J."/>
            <person name="Mondo S."/>
            <person name="Nolan M."/>
            <person name="Ohm R."/>
            <person name="Pangilinan J."/>
            <person name="Park H.-J."/>
            <person name="Ramirez L."/>
            <person name="Alfaro M."/>
            <person name="Sun H."/>
            <person name="Tritt A."/>
            <person name="Yoshinaga Y."/>
            <person name="Zwiers L.-H."/>
            <person name="Turgeon B."/>
            <person name="Goodwin S."/>
            <person name="Spatafora J."/>
            <person name="Crous P."/>
            <person name="Grigoriev I."/>
        </authorList>
    </citation>
    <scope>NUCLEOTIDE SEQUENCE</scope>
    <source>
        <strain evidence="7">ATCC 74209</strain>
    </source>
</reference>